<dbReference type="AlphaFoldDB" id="I4EJX2"/>
<protein>
    <submittedName>
        <fullName evidence="1">Uncharacterized protein</fullName>
    </submittedName>
</protein>
<accession>I4EJX2</accession>
<sequence>MREPELSGVDPVERAVLVLRPVAGRGRDLLVRIMGMRCQLTDTIIEMSGAADWPSVARAGVKRARIPVSISL</sequence>
<proteinExistence type="predicted"/>
<keyword evidence="2" id="KW-1185">Reference proteome</keyword>
<comment type="caution">
    <text evidence="1">The sequence shown here is derived from an EMBL/GenBank/DDBJ whole genome shotgun (WGS) entry which is preliminary data.</text>
</comment>
<dbReference type="EMBL" id="CAGS01000367">
    <property type="protein sequence ID" value="CCF84984.1"/>
    <property type="molecule type" value="Genomic_DNA"/>
</dbReference>
<dbReference type="Proteomes" id="UP000004221">
    <property type="component" value="Unassembled WGS sequence"/>
</dbReference>
<reference evidence="1 2" key="1">
    <citation type="journal article" date="2012" name="ISME J.">
        <title>Nitrification expanded: discovery, physiology and genomics of a nitrite-oxidizing bacterium from the phylum Chloroflexi.</title>
        <authorList>
            <person name="Sorokin D.Y."/>
            <person name="Lucker S."/>
            <person name="Vejmelkova D."/>
            <person name="Kostrikina N.A."/>
            <person name="Kleerebezem R."/>
            <person name="Rijpstra W.I."/>
            <person name="Damste J.S."/>
            <person name="Le Paslier D."/>
            <person name="Muyzer G."/>
            <person name="Wagner M."/>
            <person name="van Loosdrecht M.C."/>
            <person name="Daims H."/>
        </authorList>
    </citation>
    <scope>NUCLEOTIDE SEQUENCE [LARGE SCALE GENOMIC DNA]</scope>
    <source>
        <strain evidence="2">none</strain>
    </source>
</reference>
<gene>
    <name evidence="1" type="ORF">NITHO_4290003</name>
</gene>
<name>I4EJX2_9BACT</name>
<evidence type="ECO:0000313" key="1">
    <source>
        <dbReference type="EMBL" id="CCF84984.1"/>
    </source>
</evidence>
<organism evidence="1 2">
    <name type="scientific">Nitrolancea hollandica Lb</name>
    <dbReference type="NCBI Taxonomy" id="1129897"/>
    <lineage>
        <taxon>Bacteria</taxon>
        <taxon>Pseudomonadati</taxon>
        <taxon>Thermomicrobiota</taxon>
        <taxon>Thermomicrobia</taxon>
        <taxon>Sphaerobacterales</taxon>
        <taxon>Sphaerobacterineae</taxon>
        <taxon>Sphaerobacteraceae</taxon>
        <taxon>Nitrolancea</taxon>
    </lineage>
</organism>
<evidence type="ECO:0000313" key="2">
    <source>
        <dbReference type="Proteomes" id="UP000004221"/>
    </source>
</evidence>